<dbReference type="GeneID" id="80544740"/>
<evidence type="ECO:0000256" key="9">
    <source>
        <dbReference type="ARBA" id="ARBA00022595"/>
    </source>
</evidence>
<dbReference type="GO" id="GO:0042025">
    <property type="term" value="C:host cell nucleus"/>
    <property type="evidence" value="ECO:0007669"/>
    <property type="project" value="UniProtKB-SubCell"/>
</dbReference>
<evidence type="ECO:0000256" key="14">
    <source>
        <dbReference type="ARBA" id="ARBA00023296"/>
    </source>
</evidence>
<dbReference type="Gene3D" id="2.60.120.950">
    <property type="entry name" value="Circovirus capsid protein"/>
    <property type="match status" value="1"/>
</dbReference>
<dbReference type="GO" id="GO:0019069">
    <property type="term" value="P:viral capsid assembly"/>
    <property type="evidence" value="ECO:0007669"/>
    <property type="project" value="InterPro"/>
</dbReference>
<sequence>MVRRMIRRRRYVRRTRLPFKRRYRFPRRYRRHFKRRRTSNYTMEARHTQNVIMESTQGQVVIVAPTLYEFNELVGFADKFEAYRFQRVTVKITPTANTSDATDQVTHYVTAPWHRKIETPANVTTNALLSVDRAREYQGNSTSRRTYVPAVSTVTAYGSGDDFKTSLSVIKFRPRIENVDSNALNLPHYCALIAFDQTANAESAITYQITTTVRCTFYNQKAGF</sequence>
<dbReference type="RefSeq" id="YP_010805786.1">
    <property type="nucleotide sequence ID" value="NC_077205.1"/>
</dbReference>
<comment type="subunit">
    <text evidence="15">Homomultimer. Assembles in the nucleus, presumably in an immature form, then migrates to the cytoplasm once assembled as mature virion. Interacts with Rep; this interaction relocates Rep into the nucleus.</text>
</comment>
<comment type="subcellular location">
    <subcellularLocation>
        <location evidence="1">Host nucleus</location>
    </subcellularLocation>
    <subcellularLocation>
        <location evidence="2">Virion</location>
    </subcellularLocation>
</comment>
<dbReference type="GO" id="GO:0019062">
    <property type="term" value="P:virion attachment to host cell"/>
    <property type="evidence" value="ECO:0007669"/>
    <property type="project" value="UniProtKB-KW"/>
</dbReference>
<evidence type="ECO:0000256" key="15">
    <source>
        <dbReference type="ARBA" id="ARBA00046863"/>
    </source>
</evidence>
<dbReference type="KEGG" id="vg:80544740"/>
<evidence type="ECO:0000256" key="13">
    <source>
        <dbReference type="ARBA" id="ARBA00023125"/>
    </source>
</evidence>
<reference evidence="16 17" key="1">
    <citation type="journal article" date="2022" name="bioRxiv">
        <title>African army ants at the forefront of virome surveillance in a remote tropical forest.</title>
        <authorList>
            <person name="Fritz M."/>
            <person name="Reggiardo B."/>
            <person name="Filloux D."/>
            <person name="Claude L."/>
            <person name="Fernandez E."/>
            <person name="Mahe F."/>
            <person name="Kraberger S."/>
            <person name="Custer J.M."/>
            <person name="Becquart P."/>
            <person name="Mebaley T.N."/>
            <person name="Kombila L.B."/>
            <person name="Lenguiya L.H."/>
            <person name="Boundenga L."/>
            <person name="Mombo I.M."/>
            <person name="Maganga G.D."/>
            <person name="Niama F.R."/>
            <person name="Koumba J.-S."/>
            <person name="Ogliastro M."/>
            <person name="Yvon M."/>
            <person name="Martin D.P."/>
            <person name="Blanc S."/>
            <person name="Varsani A."/>
            <person name="Leroy E."/>
            <person name="Roumagnac P."/>
        </authorList>
    </citation>
    <scope>NUCLEOTIDE SEQUENCE [LARGE SCALE GENOMIC DNA]</scope>
    <source>
        <strain evidence="16">183_1</strain>
    </source>
</reference>
<dbReference type="GO" id="GO:0003677">
    <property type="term" value="F:DNA binding"/>
    <property type="evidence" value="ECO:0007669"/>
    <property type="project" value="UniProtKB-KW"/>
</dbReference>
<keyword evidence="12" id="KW-1164">Virus endocytosis by host</keyword>
<dbReference type="SUPFAM" id="SSF88633">
    <property type="entry name" value="Positive stranded ssRNA viruses"/>
    <property type="match status" value="1"/>
</dbReference>
<dbReference type="EMBL" id="ON324108">
    <property type="protein sequence ID" value="WBG01487.1"/>
    <property type="molecule type" value="Genomic_DNA"/>
</dbReference>
<dbReference type="Pfam" id="PF02443">
    <property type="entry name" value="Circo_capsid"/>
    <property type="match status" value="1"/>
</dbReference>
<keyword evidence="14" id="KW-1160">Virus entry into host cell</keyword>
<keyword evidence="8" id="KW-0945">Host-virus interaction</keyword>
<keyword evidence="13" id="KW-0238">DNA-binding</keyword>
<keyword evidence="4" id="KW-1140">T=1 icosahedral capsid protein</keyword>
<protein>
    <submittedName>
        <fullName evidence="16">Coat protein</fullName>
    </submittedName>
</protein>
<proteinExistence type="inferred from homology"/>
<keyword evidence="9" id="KW-1162">Viral penetration into host cytoplasm</keyword>
<evidence type="ECO:0000256" key="7">
    <source>
        <dbReference type="ARBA" id="ARBA00022562"/>
    </source>
</evidence>
<dbReference type="Proteomes" id="UP001177600">
    <property type="component" value="Segment"/>
</dbReference>
<keyword evidence="17" id="KW-1185">Reference proteome</keyword>
<accession>A0AA47LW52</accession>
<evidence type="ECO:0000256" key="3">
    <source>
        <dbReference type="ARBA" id="ARBA00010301"/>
    </source>
</evidence>
<dbReference type="InterPro" id="IPR038652">
    <property type="entry name" value="Circovirus_capsid_sf"/>
</dbReference>
<dbReference type="GO" id="GO:0075732">
    <property type="term" value="P:viral penetration into host nucleus"/>
    <property type="evidence" value="ECO:0007669"/>
    <property type="project" value="UniProtKB-KW"/>
</dbReference>
<name>A0AA47LW52_9CIRC</name>
<evidence type="ECO:0000256" key="4">
    <source>
        <dbReference type="ARBA" id="ARBA00022431"/>
    </source>
</evidence>
<evidence type="ECO:0000256" key="10">
    <source>
        <dbReference type="ARBA" id="ARBA00022804"/>
    </source>
</evidence>
<evidence type="ECO:0000313" key="16">
    <source>
        <dbReference type="EMBL" id="WBG01487.1"/>
    </source>
</evidence>
<comment type="similarity">
    <text evidence="3">Belongs to the circoviridae capsid protein family.</text>
</comment>
<keyword evidence="7" id="KW-1048">Host nucleus</keyword>
<keyword evidence="11" id="KW-0946">Virion</keyword>
<keyword evidence="5" id="KW-1163">Viral penetration into host nucleus</keyword>
<dbReference type="GO" id="GO:0039615">
    <property type="term" value="C:T=1 icosahedral viral capsid"/>
    <property type="evidence" value="ECO:0007669"/>
    <property type="project" value="UniProtKB-KW"/>
</dbReference>
<evidence type="ECO:0000256" key="11">
    <source>
        <dbReference type="ARBA" id="ARBA00022844"/>
    </source>
</evidence>
<evidence type="ECO:0000256" key="5">
    <source>
        <dbReference type="ARBA" id="ARBA00022524"/>
    </source>
</evidence>
<evidence type="ECO:0000256" key="2">
    <source>
        <dbReference type="ARBA" id="ARBA00004328"/>
    </source>
</evidence>
<organism evidence="16 17">
    <name type="scientific">army ant associated cyclovirus 9 183_1</name>
    <dbReference type="NCBI Taxonomy" id="3070169"/>
    <lineage>
        <taxon>Viruses</taxon>
        <taxon>Monodnaviria</taxon>
        <taxon>Shotokuvirae</taxon>
        <taxon>Cressdnaviricota</taxon>
        <taxon>Arfiviricetes</taxon>
        <taxon>Cirlivirales</taxon>
        <taxon>Circoviridae</taxon>
        <taxon>Cyclovirus</taxon>
        <taxon>Cyclovirus ndanda</taxon>
    </lineage>
</organism>
<keyword evidence="6 16" id="KW-0167">Capsid protein</keyword>
<evidence type="ECO:0000256" key="12">
    <source>
        <dbReference type="ARBA" id="ARBA00022890"/>
    </source>
</evidence>
<evidence type="ECO:0000256" key="6">
    <source>
        <dbReference type="ARBA" id="ARBA00022561"/>
    </source>
</evidence>
<evidence type="ECO:0000313" key="17">
    <source>
        <dbReference type="Proteomes" id="UP001177600"/>
    </source>
</evidence>
<evidence type="ECO:0000256" key="8">
    <source>
        <dbReference type="ARBA" id="ARBA00022581"/>
    </source>
</evidence>
<dbReference type="GO" id="GO:0075509">
    <property type="term" value="P:endocytosis involved in viral entry into host cell"/>
    <property type="evidence" value="ECO:0007669"/>
    <property type="project" value="UniProtKB-KW"/>
</dbReference>
<dbReference type="InterPro" id="IPR003383">
    <property type="entry name" value="Circovirus_capsid"/>
</dbReference>
<dbReference type="GO" id="GO:0043657">
    <property type="term" value="C:host cell"/>
    <property type="evidence" value="ECO:0007669"/>
    <property type="project" value="GOC"/>
</dbReference>
<keyword evidence="10" id="KW-1161">Viral attachment to host cell</keyword>
<evidence type="ECO:0000256" key="1">
    <source>
        <dbReference type="ARBA" id="ARBA00004147"/>
    </source>
</evidence>